<protein>
    <submittedName>
        <fullName evidence="1">Uncharacterized protein</fullName>
    </submittedName>
</protein>
<comment type="caution">
    <text evidence="1">The sequence shown here is derived from an EMBL/GenBank/DDBJ whole genome shotgun (WGS) entry which is preliminary data.</text>
</comment>
<sequence length="85" mass="9964">MIKIKVQSKENKKMTIYLPYWLLSFAFSDFCKKKLLNKIPYKKVEFIDNLGITNTKSFTKALKEYKGLNIVDISSRNGEKIKINL</sequence>
<evidence type="ECO:0000313" key="2">
    <source>
        <dbReference type="Proteomes" id="UP000627166"/>
    </source>
</evidence>
<gene>
    <name evidence="1" type="ORF">H9637_08810</name>
</gene>
<dbReference type="Proteomes" id="UP000627166">
    <property type="component" value="Unassembled WGS sequence"/>
</dbReference>
<dbReference type="EMBL" id="JACSQB010000063">
    <property type="protein sequence ID" value="MBD8047136.1"/>
    <property type="molecule type" value="Genomic_DNA"/>
</dbReference>
<reference evidence="1 2" key="1">
    <citation type="submission" date="2020-08" db="EMBL/GenBank/DDBJ databases">
        <title>A Genomic Blueprint of the Chicken Gut Microbiome.</title>
        <authorList>
            <person name="Gilroy R."/>
            <person name="Ravi A."/>
            <person name="Getino M."/>
            <person name="Pursley I."/>
            <person name="Horton D.L."/>
            <person name="Alikhan N.-F."/>
            <person name="Baker D."/>
            <person name="Gharbi K."/>
            <person name="Hall N."/>
            <person name="Watson M."/>
            <person name="Adriaenssens E.M."/>
            <person name="Foster-Nyarko E."/>
            <person name="Jarju S."/>
            <person name="Secka A."/>
            <person name="Antonio M."/>
            <person name="Oren A."/>
            <person name="Chaudhuri R."/>
            <person name="La Ragione R.M."/>
            <person name="Hildebrand F."/>
            <person name="Pallen M.J."/>
        </authorList>
    </citation>
    <scope>NUCLEOTIDE SEQUENCE [LARGE SCALE GENOMIC DNA]</scope>
    <source>
        <strain evidence="1 2">N37</strain>
    </source>
</reference>
<proteinExistence type="predicted"/>
<dbReference type="RefSeq" id="WP_191740108.1">
    <property type="nucleotide sequence ID" value="NZ_JACSQB010000063.1"/>
</dbReference>
<accession>A0ABR8YSB3</accession>
<organism evidence="1 2">
    <name type="scientific">Clostridium faecium</name>
    <dbReference type="NCBI Taxonomy" id="2762223"/>
    <lineage>
        <taxon>Bacteria</taxon>
        <taxon>Bacillati</taxon>
        <taxon>Bacillota</taxon>
        <taxon>Clostridia</taxon>
        <taxon>Eubacteriales</taxon>
        <taxon>Clostridiaceae</taxon>
        <taxon>Clostridium</taxon>
    </lineage>
</organism>
<keyword evidence="2" id="KW-1185">Reference proteome</keyword>
<name>A0ABR8YSB3_9CLOT</name>
<evidence type="ECO:0000313" key="1">
    <source>
        <dbReference type="EMBL" id="MBD8047136.1"/>
    </source>
</evidence>